<proteinExistence type="predicted"/>
<organism evidence="1 2">
    <name type="scientific">Saccharomonospora cyanea NA-134</name>
    <dbReference type="NCBI Taxonomy" id="882082"/>
    <lineage>
        <taxon>Bacteria</taxon>
        <taxon>Bacillati</taxon>
        <taxon>Actinomycetota</taxon>
        <taxon>Actinomycetes</taxon>
        <taxon>Pseudonocardiales</taxon>
        <taxon>Pseudonocardiaceae</taxon>
        <taxon>Saccharomonospora</taxon>
    </lineage>
</organism>
<keyword evidence="2" id="KW-1185">Reference proteome</keyword>
<dbReference type="AlphaFoldDB" id="H5XRE3"/>
<name>H5XRE3_9PSEU</name>
<dbReference type="EMBL" id="CM001440">
    <property type="protein sequence ID" value="EHR63425.1"/>
    <property type="molecule type" value="Genomic_DNA"/>
</dbReference>
<accession>H5XRE3</accession>
<dbReference type="HOGENOM" id="CLU_1244583_0_0_11"/>
<evidence type="ECO:0000313" key="2">
    <source>
        <dbReference type="Proteomes" id="UP000002791"/>
    </source>
</evidence>
<reference evidence="1 2" key="1">
    <citation type="submission" date="2011-11" db="EMBL/GenBank/DDBJ databases">
        <title>The Noncontiguous Finished sequence of Saccharomonospora cyanea NA-134.</title>
        <authorList>
            <consortium name="US DOE Joint Genome Institute"/>
            <person name="Lucas S."/>
            <person name="Han J."/>
            <person name="Lapidus A."/>
            <person name="Cheng J.-F."/>
            <person name="Goodwin L."/>
            <person name="Pitluck S."/>
            <person name="Peters L."/>
            <person name="Ovchinnikova G."/>
            <person name="Lu M."/>
            <person name="Detter J.C."/>
            <person name="Han C."/>
            <person name="Tapia R."/>
            <person name="Land M."/>
            <person name="Hauser L."/>
            <person name="Kyrpides N."/>
            <person name="Ivanova N."/>
            <person name="Pagani I."/>
            <person name="Brambilla E.-M."/>
            <person name="Klenk H.-P."/>
            <person name="Woyke T."/>
        </authorList>
    </citation>
    <scope>NUCLEOTIDE SEQUENCE [LARGE SCALE GENOMIC DNA]</scope>
    <source>
        <strain evidence="1 2">NA-134</strain>
    </source>
</reference>
<dbReference type="Proteomes" id="UP000002791">
    <property type="component" value="Chromosome"/>
</dbReference>
<gene>
    <name evidence="1" type="ORF">SaccyDRAFT_4617</name>
</gene>
<protein>
    <submittedName>
        <fullName evidence="1">Uncharacterized protein</fullName>
    </submittedName>
</protein>
<evidence type="ECO:0000313" key="1">
    <source>
        <dbReference type="EMBL" id="EHR63425.1"/>
    </source>
</evidence>
<sequence length="236" mass="25766">MTVPGLGRKGQHALRQNRARRLTALVSGLLAASLLMTGCGDTEPSAAGPVAETRTMTLHPFTDEGEPAAGLRVIQKVSARCAPSMLSPENERARRCFTNETSVAMDPCFVPDRPVVERDPDNEAARELGMKTVALCVSDPRQTDVTKVYVVEETPTIEPEPSLLDPHWSLELADGTHCVKALGVPEIREGRHLSYSCDDGGSLYGLLDETRKAWRIHHRAEGSEGLTVSEVRTAWR</sequence>
<dbReference type="eggNOG" id="ENOG5032305">
    <property type="taxonomic scope" value="Bacteria"/>
</dbReference>